<dbReference type="InterPro" id="IPR013324">
    <property type="entry name" value="RNA_pol_sigma_r3/r4-like"/>
</dbReference>
<protein>
    <submittedName>
        <fullName evidence="6">Sigma factor</fullName>
    </submittedName>
</protein>
<dbReference type="PANTHER" id="PTHR43133:SF66">
    <property type="entry name" value="ECF RNA POLYMERASE SIGMA FACTOR SIGK"/>
    <property type="match status" value="1"/>
</dbReference>
<evidence type="ECO:0000313" key="7">
    <source>
        <dbReference type="Proteomes" id="UP001223978"/>
    </source>
</evidence>
<dbReference type="InterPro" id="IPR007627">
    <property type="entry name" value="RNA_pol_sigma70_r2"/>
</dbReference>
<dbReference type="InterPro" id="IPR013325">
    <property type="entry name" value="RNA_pol_sigma_r2"/>
</dbReference>
<keyword evidence="3" id="KW-0731">Sigma factor</keyword>
<dbReference type="Gene3D" id="1.10.1740.10">
    <property type="match status" value="1"/>
</dbReference>
<comment type="caution">
    <text evidence="6">The sequence shown here is derived from an EMBL/GenBank/DDBJ whole genome shotgun (WGS) entry which is preliminary data.</text>
</comment>
<dbReference type="Gene3D" id="1.10.10.10">
    <property type="entry name" value="Winged helix-like DNA-binding domain superfamily/Winged helix DNA-binding domain"/>
    <property type="match status" value="1"/>
</dbReference>
<proteinExistence type="inferred from homology"/>
<feature type="domain" description="RNA polymerase sigma-70 region 2" evidence="5">
    <location>
        <begin position="35"/>
        <end position="100"/>
    </location>
</feature>
<keyword evidence="2" id="KW-0805">Transcription regulation</keyword>
<evidence type="ECO:0000256" key="4">
    <source>
        <dbReference type="ARBA" id="ARBA00023163"/>
    </source>
</evidence>
<gene>
    <name evidence="6" type="ORF">QIS96_29135</name>
</gene>
<dbReference type="SUPFAM" id="SSF88659">
    <property type="entry name" value="Sigma3 and sigma4 domains of RNA polymerase sigma factors"/>
    <property type="match status" value="1"/>
</dbReference>
<dbReference type="Pfam" id="PF04542">
    <property type="entry name" value="Sigma70_r2"/>
    <property type="match status" value="1"/>
</dbReference>
<dbReference type="InterPro" id="IPR036388">
    <property type="entry name" value="WH-like_DNA-bd_sf"/>
</dbReference>
<evidence type="ECO:0000259" key="5">
    <source>
        <dbReference type="Pfam" id="PF04542"/>
    </source>
</evidence>
<dbReference type="Proteomes" id="UP001223978">
    <property type="component" value="Unassembled WGS sequence"/>
</dbReference>
<name>A0ABT6SI38_9ACTN</name>
<evidence type="ECO:0000256" key="2">
    <source>
        <dbReference type="ARBA" id="ARBA00023015"/>
    </source>
</evidence>
<comment type="similarity">
    <text evidence="1">Belongs to the sigma-70 factor family. ECF subfamily.</text>
</comment>
<evidence type="ECO:0000256" key="3">
    <source>
        <dbReference type="ARBA" id="ARBA00023082"/>
    </source>
</evidence>
<accession>A0ABT6SI38</accession>
<dbReference type="PANTHER" id="PTHR43133">
    <property type="entry name" value="RNA POLYMERASE ECF-TYPE SIGMA FACTO"/>
    <property type="match status" value="1"/>
</dbReference>
<dbReference type="SUPFAM" id="SSF88946">
    <property type="entry name" value="Sigma2 domain of RNA polymerase sigma factors"/>
    <property type="match status" value="1"/>
</dbReference>
<reference evidence="6 7" key="1">
    <citation type="submission" date="2023-05" db="EMBL/GenBank/DDBJ databases">
        <title>Draft genome sequence of Streptomyces sp. B-S-A6 isolated from a cave soil in Thailand.</title>
        <authorList>
            <person name="Chamroensaksri N."/>
            <person name="Muangham S."/>
        </authorList>
    </citation>
    <scope>NUCLEOTIDE SEQUENCE [LARGE SCALE GENOMIC DNA]</scope>
    <source>
        <strain evidence="6 7">B-S-A6</strain>
    </source>
</reference>
<evidence type="ECO:0000313" key="6">
    <source>
        <dbReference type="EMBL" id="MDI3407866.1"/>
    </source>
</evidence>
<sequence length="202" mass="22246">MRERRRVRHLSADDLALSTAVARAQDGDEAAFSALYRSVHPGLDGYLRGLLGDEADDVAAAVWREIAGDLPRFRGDGPGFRGWTASIARRHLRGHLRRHSALPRSADFRSPLAADHAGHPPRGAVVPGETARSWIARLPRAQAEVILLRHVVRLDEPATARVLGRPVLVVRTLERRGLRSLARLLDTSHEKHHVGRTLGEPG</sequence>
<organism evidence="6 7">
    <name type="scientific">Streptomyces cavernicola</name>
    <dbReference type="NCBI Taxonomy" id="3043613"/>
    <lineage>
        <taxon>Bacteria</taxon>
        <taxon>Bacillati</taxon>
        <taxon>Actinomycetota</taxon>
        <taxon>Actinomycetes</taxon>
        <taxon>Kitasatosporales</taxon>
        <taxon>Streptomycetaceae</taxon>
        <taxon>Streptomyces</taxon>
    </lineage>
</organism>
<keyword evidence="4" id="KW-0804">Transcription</keyword>
<dbReference type="RefSeq" id="WP_282545772.1">
    <property type="nucleotide sequence ID" value="NZ_JASCIQ010000037.1"/>
</dbReference>
<dbReference type="InterPro" id="IPR039425">
    <property type="entry name" value="RNA_pol_sigma-70-like"/>
</dbReference>
<evidence type="ECO:0000256" key="1">
    <source>
        <dbReference type="ARBA" id="ARBA00010641"/>
    </source>
</evidence>
<keyword evidence="7" id="KW-1185">Reference proteome</keyword>
<dbReference type="EMBL" id="JASCIQ010000037">
    <property type="protein sequence ID" value="MDI3407866.1"/>
    <property type="molecule type" value="Genomic_DNA"/>
</dbReference>